<proteinExistence type="predicted"/>
<protein>
    <submittedName>
        <fullName evidence="2">Uncharacterized protein</fullName>
    </submittedName>
</protein>
<dbReference type="AlphaFoldDB" id="A0AAN7C0T7"/>
<organism evidence="2 3">
    <name type="scientific">Achaetomium macrosporum</name>
    <dbReference type="NCBI Taxonomy" id="79813"/>
    <lineage>
        <taxon>Eukaryota</taxon>
        <taxon>Fungi</taxon>
        <taxon>Dikarya</taxon>
        <taxon>Ascomycota</taxon>
        <taxon>Pezizomycotina</taxon>
        <taxon>Sordariomycetes</taxon>
        <taxon>Sordariomycetidae</taxon>
        <taxon>Sordariales</taxon>
        <taxon>Chaetomiaceae</taxon>
        <taxon>Achaetomium</taxon>
    </lineage>
</organism>
<reference evidence="2" key="2">
    <citation type="submission" date="2023-05" db="EMBL/GenBank/DDBJ databases">
        <authorList>
            <consortium name="Lawrence Berkeley National Laboratory"/>
            <person name="Steindorff A."/>
            <person name="Hensen N."/>
            <person name="Bonometti L."/>
            <person name="Westerberg I."/>
            <person name="Brannstrom I.O."/>
            <person name="Guillou S."/>
            <person name="Cros-Aarteil S."/>
            <person name="Calhoun S."/>
            <person name="Haridas S."/>
            <person name="Kuo A."/>
            <person name="Mondo S."/>
            <person name="Pangilinan J."/>
            <person name="Riley R."/>
            <person name="Labutti K."/>
            <person name="Andreopoulos B."/>
            <person name="Lipzen A."/>
            <person name="Chen C."/>
            <person name="Yanf M."/>
            <person name="Daum C."/>
            <person name="Ng V."/>
            <person name="Clum A."/>
            <person name="Ohm R."/>
            <person name="Martin F."/>
            <person name="Silar P."/>
            <person name="Natvig D."/>
            <person name="Lalanne C."/>
            <person name="Gautier V."/>
            <person name="Ament-Velasquez S.L."/>
            <person name="Kruys A."/>
            <person name="Hutchinson M.I."/>
            <person name="Powell A.J."/>
            <person name="Barry K."/>
            <person name="Miller A.N."/>
            <person name="Grigoriev I.V."/>
            <person name="Debuchy R."/>
            <person name="Gladieux P."/>
            <person name="Thoren M.H."/>
            <person name="Johannesson H."/>
        </authorList>
    </citation>
    <scope>NUCLEOTIDE SEQUENCE</scope>
    <source>
        <strain evidence="2">CBS 532.94</strain>
    </source>
</reference>
<dbReference type="Proteomes" id="UP001303760">
    <property type="component" value="Unassembled WGS sequence"/>
</dbReference>
<evidence type="ECO:0000256" key="1">
    <source>
        <dbReference type="SAM" id="MobiDB-lite"/>
    </source>
</evidence>
<name>A0AAN7C0T7_9PEZI</name>
<reference evidence="2" key="1">
    <citation type="journal article" date="2023" name="Mol. Phylogenet. Evol.">
        <title>Genome-scale phylogeny and comparative genomics of the fungal order Sordariales.</title>
        <authorList>
            <person name="Hensen N."/>
            <person name="Bonometti L."/>
            <person name="Westerberg I."/>
            <person name="Brannstrom I.O."/>
            <person name="Guillou S."/>
            <person name="Cros-Aarteil S."/>
            <person name="Calhoun S."/>
            <person name="Haridas S."/>
            <person name="Kuo A."/>
            <person name="Mondo S."/>
            <person name="Pangilinan J."/>
            <person name="Riley R."/>
            <person name="LaButti K."/>
            <person name="Andreopoulos B."/>
            <person name="Lipzen A."/>
            <person name="Chen C."/>
            <person name="Yan M."/>
            <person name="Daum C."/>
            <person name="Ng V."/>
            <person name="Clum A."/>
            <person name="Steindorff A."/>
            <person name="Ohm R.A."/>
            <person name="Martin F."/>
            <person name="Silar P."/>
            <person name="Natvig D.O."/>
            <person name="Lalanne C."/>
            <person name="Gautier V."/>
            <person name="Ament-Velasquez S.L."/>
            <person name="Kruys A."/>
            <person name="Hutchinson M.I."/>
            <person name="Powell A.J."/>
            <person name="Barry K."/>
            <person name="Miller A.N."/>
            <person name="Grigoriev I.V."/>
            <person name="Debuchy R."/>
            <person name="Gladieux P."/>
            <person name="Hiltunen Thoren M."/>
            <person name="Johannesson H."/>
        </authorList>
    </citation>
    <scope>NUCLEOTIDE SEQUENCE</scope>
    <source>
        <strain evidence="2">CBS 532.94</strain>
    </source>
</reference>
<evidence type="ECO:0000313" key="3">
    <source>
        <dbReference type="Proteomes" id="UP001303760"/>
    </source>
</evidence>
<keyword evidence="3" id="KW-1185">Reference proteome</keyword>
<accession>A0AAN7C0T7</accession>
<feature type="region of interest" description="Disordered" evidence="1">
    <location>
        <begin position="86"/>
        <end position="134"/>
    </location>
</feature>
<feature type="compositionally biased region" description="Basic and acidic residues" evidence="1">
    <location>
        <begin position="86"/>
        <end position="96"/>
    </location>
</feature>
<feature type="compositionally biased region" description="Acidic residues" evidence="1">
    <location>
        <begin position="97"/>
        <end position="112"/>
    </location>
</feature>
<dbReference type="EMBL" id="MU860962">
    <property type="protein sequence ID" value="KAK4232732.1"/>
    <property type="molecule type" value="Genomic_DNA"/>
</dbReference>
<evidence type="ECO:0000313" key="2">
    <source>
        <dbReference type="EMBL" id="KAK4232732.1"/>
    </source>
</evidence>
<sequence>MIANASIRTPTKGNDVIGLMKQHTDHSPTKRLIGRKIAKALDAQITETVMLRRRIETLEAKVEELQPKKRKKVRLDPNTKFATIEDIVRMQEKAVEGQDEEESEGEGEEEEQASPQPLRRSTRTRKPTTFLDDE</sequence>
<gene>
    <name evidence="2" type="ORF">C8A03DRAFT_20033</name>
</gene>
<comment type="caution">
    <text evidence="2">The sequence shown here is derived from an EMBL/GenBank/DDBJ whole genome shotgun (WGS) entry which is preliminary data.</text>
</comment>